<evidence type="ECO:0000313" key="2">
    <source>
        <dbReference type="Proteomes" id="UP000553632"/>
    </source>
</evidence>
<name>A0A7J6Q7N0_PEROL</name>
<organism evidence="1 2">
    <name type="scientific">Perkinsus olseni</name>
    <name type="common">Perkinsus atlanticus</name>
    <dbReference type="NCBI Taxonomy" id="32597"/>
    <lineage>
        <taxon>Eukaryota</taxon>
        <taxon>Sar</taxon>
        <taxon>Alveolata</taxon>
        <taxon>Perkinsozoa</taxon>
        <taxon>Perkinsea</taxon>
        <taxon>Perkinsida</taxon>
        <taxon>Perkinsidae</taxon>
        <taxon>Perkinsus</taxon>
    </lineage>
</organism>
<reference evidence="1 2" key="1">
    <citation type="submission" date="2020-04" db="EMBL/GenBank/DDBJ databases">
        <title>Perkinsus olseni comparative genomics.</title>
        <authorList>
            <person name="Bogema D.R."/>
        </authorList>
    </citation>
    <scope>NUCLEOTIDE SEQUENCE [LARGE SCALE GENOMIC DNA]</scope>
    <source>
        <strain evidence="1 2">ATCC PRA-207</strain>
    </source>
</reference>
<dbReference type="Proteomes" id="UP000553632">
    <property type="component" value="Unassembled WGS sequence"/>
</dbReference>
<proteinExistence type="predicted"/>
<evidence type="ECO:0008006" key="3">
    <source>
        <dbReference type="Google" id="ProtNLM"/>
    </source>
</evidence>
<dbReference type="AlphaFoldDB" id="A0A7J6Q7N0"/>
<accession>A0A7J6Q7N0</accession>
<keyword evidence="2" id="KW-1185">Reference proteome</keyword>
<gene>
    <name evidence="1" type="ORF">FOZ63_030069</name>
</gene>
<dbReference type="EMBL" id="JABANO010035390">
    <property type="protein sequence ID" value="KAF4703580.1"/>
    <property type="molecule type" value="Genomic_DNA"/>
</dbReference>
<comment type="caution">
    <text evidence="1">The sequence shown here is derived from an EMBL/GenBank/DDBJ whole genome shotgun (WGS) entry which is preliminary data.</text>
</comment>
<sequence length="130" mass="14755">MPFSTSSRPSELSDARQPGLGAFLRRKGIGVKEREDEGDVKLTEMTAEQQEEEAGKENREVLSRGFCGLDCLPDELIYEIFRCLGRSRKTRRRQPLGLTSNRFEVLERSLYGSTLKFMGGGKDPYLSEFL</sequence>
<protein>
    <recommendedName>
        <fullName evidence="3">F-box domain-containing protein</fullName>
    </recommendedName>
</protein>
<evidence type="ECO:0000313" key="1">
    <source>
        <dbReference type="EMBL" id="KAF4703580.1"/>
    </source>
</evidence>